<name>A0A502E082_9BURK</name>
<sequence>MISLHRSAVVPPFKRLLIASALALTLSACGGDGSGSDGSAGTAPAPAPTTPVVVPPPVTMPAEPTPAQLVSAQTFEPNPRTTQGSSDASTAFALPDNFMVVADDEANVLRVYPRAGGAAVLEWSYALNGPKLTKELDLEAGTRIGDTLYLTGSNSNSKDGGEAMADRSHLFAVKVAGTGATTTFDYVGKFSALDSQLVAWDAANGHGLGANRFGFAVSAAAGIAPERVDGFSIEGMTSAPGDAALWLGFRAPLTDTAARDKGLIVPLQNANALLAGTATQAAFGTPIELELGGRGIRSIDKGGDGNYLIVAGPSGASSALVDRNFALFSWNGNPQSAPIELSNDLDALRKATGGSFESVVGVPGPVTAGTEVQLLMDNGDTVWPGQSAVSKDLPPADQKFGGFVVRLGAPRVDTAGPRLRRAAPADDRVGVNRDASITLSFDKAIRLGAGNLVLRKGDGSMVETFNAGSSTARVQRNFNVLKLVPSQPLDADTAYHLTVDPTAVTDAAGHAFAGINDATTLNFVSAGAPTPLVVGDMLFVGANAEAPDAFAFVLLKAVNGGTKITFTDRDRKAGNAEFTGLTNETAFVWTADRNLPAGAIVTIQTDVTGSPIADLGFTLGAPGGLGKEETIYAFTGGSIAKLGEGTAGEITAVGDYLASITLGGTKDNTIPPQLTLAGTAFSFVVSPTNQTSAIYAGSMDRTDLGAFAARVKFAGNWNRRYKPEVGYPLVDDSLFGGKQLP</sequence>
<gene>
    <name evidence="5" type="ORF">EAH82_04680</name>
</gene>
<dbReference type="Pfam" id="PF13205">
    <property type="entry name" value="Big_5"/>
    <property type="match status" value="1"/>
</dbReference>
<keyword evidence="1 3" id="KW-0732">Signal</keyword>
<evidence type="ECO:0000259" key="4">
    <source>
        <dbReference type="Pfam" id="PF13205"/>
    </source>
</evidence>
<feature type="signal peptide" evidence="3">
    <location>
        <begin position="1"/>
        <end position="23"/>
    </location>
</feature>
<dbReference type="EMBL" id="RCZI01000001">
    <property type="protein sequence ID" value="TPG30764.1"/>
    <property type="molecule type" value="Genomic_DNA"/>
</dbReference>
<organism evidence="5 6">
    <name type="scientific">Variovorax guangxiensis</name>
    <dbReference type="NCBI Taxonomy" id="1775474"/>
    <lineage>
        <taxon>Bacteria</taxon>
        <taxon>Pseudomonadati</taxon>
        <taxon>Pseudomonadota</taxon>
        <taxon>Betaproteobacteria</taxon>
        <taxon>Burkholderiales</taxon>
        <taxon>Comamonadaceae</taxon>
        <taxon>Variovorax</taxon>
    </lineage>
</organism>
<protein>
    <recommendedName>
        <fullName evidence="4">SbsA Ig-like domain-containing protein</fullName>
    </recommendedName>
</protein>
<comment type="caution">
    <text evidence="5">The sequence shown here is derived from an EMBL/GenBank/DDBJ whole genome shotgun (WGS) entry which is preliminary data.</text>
</comment>
<dbReference type="Proteomes" id="UP000319212">
    <property type="component" value="Unassembled WGS sequence"/>
</dbReference>
<evidence type="ECO:0000313" key="6">
    <source>
        <dbReference type="Proteomes" id="UP000319212"/>
    </source>
</evidence>
<feature type="compositionally biased region" description="Pro residues" evidence="2">
    <location>
        <begin position="45"/>
        <end position="59"/>
    </location>
</feature>
<evidence type="ECO:0000256" key="2">
    <source>
        <dbReference type="SAM" id="MobiDB-lite"/>
    </source>
</evidence>
<dbReference type="AlphaFoldDB" id="A0A502E082"/>
<feature type="domain" description="SbsA Ig-like" evidence="4">
    <location>
        <begin position="413"/>
        <end position="517"/>
    </location>
</feature>
<evidence type="ECO:0000313" key="5">
    <source>
        <dbReference type="EMBL" id="TPG30764.1"/>
    </source>
</evidence>
<accession>A0A502E082</accession>
<dbReference type="RefSeq" id="WP_140839040.1">
    <property type="nucleotide sequence ID" value="NZ_RCZI01000001.1"/>
</dbReference>
<proteinExistence type="predicted"/>
<evidence type="ECO:0000256" key="1">
    <source>
        <dbReference type="ARBA" id="ARBA00022729"/>
    </source>
</evidence>
<dbReference type="OrthoDB" id="5560405at2"/>
<reference evidence="5 6" key="1">
    <citation type="journal article" date="2019" name="Environ. Microbiol.">
        <title>Species interactions and distinct microbial communities in high Arctic permafrost affected cryosols are associated with the CH4 and CO2 gas fluxes.</title>
        <authorList>
            <person name="Altshuler I."/>
            <person name="Hamel J."/>
            <person name="Turney S."/>
            <person name="Magnuson E."/>
            <person name="Levesque R."/>
            <person name="Greer C."/>
            <person name="Whyte L.G."/>
        </authorList>
    </citation>
    <scope>NUCLEOTIDE SEQUENCE [LARGE SCALE GENOMIC DNA]</scope>
    <source>
        <strain evidence="5 6">S06.C</strain>
    </source>
</reference>
<dbReference type="PROSITE" id="PS51257">
    <property type="entry name" value="PROKAR_LIPOPROTEIN"/>
    <property type="match status" value="1"/>
</dbReference>
<dbReference type="InterPro" id="IPR032812">
    <property type="entry name" value="SbsA_Ig"/>
</dbReference>
<feature type="region of interest" description="Disordered" evidence="2">
    <location>
        <begin position="33"/>
        <end position="64"/>
    </location>
</feature>
<feature type="chain" id="PRO_5021249982" description="SbsA Ig-like domain-containing protein" evidence="3">
    <location>
        <begin position="24"/>
        <end position="741"/>
    </location>
</feature>
<evidence type="ECO:0000256" key="3">
    <source>
        <dbReference type="SAM" id="SignalP"/>
    </source>
</evidence>